<organism evidence="3 4">
    <name type="scientific">Capsaspora owczarzaki (strain ATCC 30864)</name>
    <dbReference type="NCBI Taxonomy" id="595528"/>
    <lineage>
        <taxon>Eukaryota</taxon>
        <taxon>Filasterea</taxon>
        <taxon>Capsaspora</taxon>
    </lineage>
</organism>
<dbReference type="SUPFAM" id="SSF50129">
    <property type="entry name" value="GroES-like"/>
    <property type="match status" value="2"/>
</dbReference>
<dbReference type="SMART" id="SM00829">
    <property type="entry name" value="PKS_ER"/>
    <property type="match status" value="1"/>
</dbReference>
<dbReference type="PANTHER" id="PTHR43205:SF7">
    <property type="entry name" value="PROSTAGLANDIN REDUCTASE 1"/>
    <property type="match status" value="1"/>
</dbReference>
<evidence type="ECO:0000256" key="1">
    <source>
        <dbReference type="ARBA" id="ARBA00023002"/>
    </source>
</evidence>
<dbReference type="InterPro" id="IPR011032">
    <property type="entry name" value="GroES-like_sf"/>
</dbReference>
<evidence type="ECO:0000259" key="2">
    <source>
        <dbReference type="SMART" id="SM00829"/>
    </source>
</evidence>
<dbReference type="InterPro" id="IPR020843">
    <property type="entry name" value="ER"/>
</dbReference>
<dbReference type="InterPro" id="IPR041694">
    <property type="entry name" value="ADH_N_2"/>
</dbReference>
<reference evidence="4" key="1">
    <citation type="submission" date="2011-02" db="EMBL/GenBank/DDBJ databases">
        <title>The Genome Sequence of Capsaspora owczarzaki ATCC 30864.</title>
        <authorList>
            <person name="Russ C."/>
            <person name="Cuomo C."/>
            <person name="Burger G."/>
            <person name="Gray M.W."/>
            <person name="Holland P.W.H."/>
            <person name="King N."/>
            <person name="Lang F.B.F."/>
            <person name="Roger A.J."/>
            <person name="Ruiz-Trillo I."/>
            <person name="Young S.K."/>
            <person name="Zeng Q."/>
            <person name="Gargeya S."/>
            <person name="Alvarado L."/>
            <person name="Berlin A."/>
            <person name="Chapman S.B."/>
            <person name="Chen Z."/>
            <person name="Freedman E."/>
            <person name="Gellesch M."/>
            <person name="Goldberg J."/>
            <person name="Griggs A."/>
            <person name="Gujja S."/>
            <person name="Heilman E."/>
            <person name="Heiman D."/>
            <person name="Howarth C."/>
            <person name="Mehta T."/>
            <person name="Neiman D."/>
            <person name="Pearson M."/>
            <person name="Roberts A."/>
            <person name="Saif S."/>
            <person name="Shea T."/>
            <person name="Shenoy N."/>
            <person name="Sisk P."/>
            <person name="Stolte C."/>
            <person name="Sykes S."/>
            <person name="White J."/>
            <person name="Yandava C."/>
            <person name="Haas B."/>
            <person name="Nusbaum C."/>
            <person name="Birren B."/>
        </authorList>
    </citation>
    <scope>NUCLEOTIDE SEQUENCE</scope>
    <source>
        <strain evidence="4">ATCC 30864</strain>
    </source>
</reference>
<dbReference type="EMBL" id="KE346368">
    <property type="protein sequence ID" value="KJE95171.1"/>
    <property type="molecule type" value="Genomic_DNA"/>
</dbReference>
<name>A0A0D2UJA9_CAPO3</name>
<dbReference type="Gene3D" id="3.90.180.10">
    <property type="entry name" value="Medium-chain alcohol dehydrogenases, catalytic domain"/>
    <property type="match status" value="1"/>
</dbReference>
<dbReference type="OrthoDB" id="809632at2759"/>
<dbReference type="Proteomes" id="UP000008743">
    <property type="component" value="Unassembled WGS sequence"/>
</dbReference>
<gene>
    <name evidence="3" type="ORF">CAOG_005650</name>
</gene>
<dbReference type="AlphaFoldDB" id="A0A0D2UJA9"/>
<keyword evidence="4" id="KW-1185">Reference proteome</keyword>
<dbReference type="InterPro" id="IPR036291">
    <property type="entry name" value="NAD(P)-bd_dom_sf"/>
</dbReference>
<protein>
    <submittedName>
        <fullName evidence="3">NADP-dependent dehydrogenase</fullName>
    </submittedName>
</protein>
<feature type="domain" description="Enoyl reductase (ER)" evidence="2">
    <location>
        <begin position="20"/>
        <end position="345"/>
    </location>
</feature>
<dbReference type="Gene3D" id="3.40.50.720">
    <property type="entry name" value="NAD(P)-binding Rossmann-like Domain"/>
    <property type="match status" value="1"/>
</dbReference>
<dbReference type="Pfam" id="PF00107">
    <property type="entry name" value="ADH_zinc_N"/>
    <property type="match status" value="1"/>
</dbReference>
<dbReference type="FunFam" id="3.40.50.720:FF:000121">
    <property type="entry name" value="Prostaglandin reductase 2"/>
    <property type="match status" value="1"/>
</dbReference>
<proteinExistence type="predicted"/>
<dbReference type="RefSeq" id="XP_004346323.1">
    <property type="nucleotide sequence ID" value="XM_004346273.2"/>
</dbReference>
<dbReference type="Pfam" id="PF16884">
    <property type="entry name" value="ADH_N_2"/>
    <property type="match status" value="1"/>
</dbReference>
<dbReference type="eggNOG" id="KOG1196">
    <property type="taxonomic scope" value="Eukaryota"/>
</dbReference>
<dbReference type="SUPFAM" id="SSF51735">
    <property type="entry name" value="NAD(P)-binding Rossmann-fold domains"/>
    <property type="match status" value="1"/>
</dbReference>
<dbReference type="InterPro" id="IPR045010">
    <property type="entry name" value="MDR_fam"/>
</dbReference>
<evidence type="ECO:0000313" key="3">
    <source>
        <dbReference type="EMBL" id="KJE95171.1"/>
    </source>
</evidence>
<dbReference type="InterPro" id="IPR013149">
    <property type="entry name" value="ADH-like_C"/>
</dbReference>
<accession>A0A0D2UJA9</accession>
<dbReference type="CDD" id="cd05288">
    <property type="entry name" value="PGDH"/>
    <property type="match status" value="1"/>
</dbReference>
<evidence type="ECO:0000313" key="4">
    <source>
        <dbReference type="Proteomes" id="UP000008743"/>
    </source>
</evidence>
<dbReference type="PANTHER" id="PTHR43205">
    <property type="entry name" value="PROSTAGLANDIN REDUCTASE"/>
    <property type="match status" value="1"/>
</dbReference>
<sequence>MSQQRINRRWLYVQRPAHESTAEHYQLDETTPAPTPADGELLIQAVWFSVDPYMRIQQSSFRTWEAPHPLNTVQGGGVVGVVVESRSPAFAPGDYVSAYTGWQLYATVAASAVRKLNPKDAPIEYSLGVLGMPGRTAYFGLLDAGKPKAGETVVVSAASGAVGLLVAQIAKIQKCRVVGIAGGQEKCNYLKSLGLDEVIDYKALPRSKDDVDYDAILAALKQACPQGVDIYFDNVGGTTTDAVFNLINLRARVIICGQITQYNGKLDSVEMGPRFLHRLIYTRATIQGILARDYVDRMDEMLPVMIDWLNSGKLKYEQTVVDGFEQLPSALNALFHGKNVGKMLVRA</sequence>
<dbReference type="PhylomeDB" id="A0A0D2UJA9"/>
<dbReference type="GO" id="GO:0016628">
    <property type="term" value="F:oxidoreductase activity, acting on the CH-CH group of donors, NAD or NADP as acceptor"/>
    <property type="evidence" value="ECO:0007669"/>
    <property type="project" value="InterPro"/>
</dbReference>
<dbReference type="OMA" id="EEKCRYA"/>
<dbReference type="InParanoid" id="A0A0D2UJA9"/>
<dbReference type="FunCoup" id="A0A0D2UJA9">
    <property type="interactions" value="62"/>
</dbReference>
<keyword evidence="1" id="KW-0560">Oxidoreductase</keyword>